<dbReference type="InterPro" id="IPR038577">
    <property type="entry name" value="GT10-like_C_sf"/>
</dbReference>
<dbReference type="PANTHER" id="PTHR11929:SF194">
    <property type="entry name" value="ALPHA-(1,3)-FUCOSYLTRANSFERASE 10"/>
    <property type="match status" value="1"/>
</dbReference>
<proteinExistence type="inferred from homology"/>
<dbReference type="InterPro" id="IPR001503">
    <property type="entry name" value="Glyco_trans_10"/>
</dbReference>
<gene>
    <name evidence="5" type="ORF">ATO67_04760</name>
</gene>
<dbReference type="Pfam" id="PF00852">
    <property type="entry name" value="Glyco_transf_10"/>
    <property type="match status" value="1"/>
</dbReference>
<keyword evidence="2" id="KW-0328">Glycosyltransferase</keyword>
<evidence type="ECO:0000256" key="1">
    <source>
        <dbReference type="ARBA" id="ARBA00008919"/>
    </source>
</evidence>
<dbReference type="InterPro" id="IPR055270">
    <property type="entry name" value="Glyco_tran_10_C"/>
</dbReference>
<evidence type="ECO:0000256" key="3">
    <source>
        <dbReference type="ARBA" id="ARBA00022679"/>
    </source>
</evidence>
<organism evidence="5 6">
    <name type="scientific">Agrobacterium bohemicum</name>
    <dbReference type="NCBI Taxonomy" id="2052828"/>
    <lineage>
        <taxon>Bacteria</taxon>
        <taxon>Pseudomonadati</taxon>
        <taxon>Pseudomonadota</taxon>
        <taxon>Alphaproteobacteria</taxon>
        <taxon>Hyphomicrobiales</taxon>
        <taxon>Rhizobiaceae</taxon>
        <taxon>Rhizobium/Agrobacterium group</taxon>
        <taxon>Agrobacterium</taxon>
    </lineage>
</organism>
<sequence length="339" mass="39298">MLIKAGFISSSSEWHWERQFPDNITVWNGVEFIFSGDFHDCDVLFVYDAIPLDMVGKIRANRSVFIASEPASIKTYHPDFLNQFDFILTTDTTTRHRNVLFGQIGSPWHIGAWDNNGHLLSTPVNYRNFETLSSPKTKSISVVSSNKARTEGHRARLEFVQKLKSYFGTEIDVFGRNINGFGDKSEVLNDYRYHIAIENSCYPDYWTEKLADPYLSLTYPIYYGCPNITDYFSKESLAPIDIANPENAIVIIRDLIESDRAEAARPHLEESRRRVLNEYNLFSILSDLATDIVKMDRSMNDLEAEKYFSRWKYRLKRKSIKNLNLLSKLLLKNVQFLVK</sequence>
<dbReference type="STRING" id="2052828.ATO67_04760"/>
<dbReference type="SUPFAM" id="SSF53756">
    <property type="entry name" value="UDP-Glycosyltransferase/glycogen phosphorylase"/>
    <property type="match status" value="1"/>
</dbReference>
<dbReference type="EMBL" id="LNUW01000028">
    <property type="protein sequence ID" value="KXG85937.1"/>
    <property type="molecule type" value="Genomic_DNA"/>
</dbReference>
<evidence type="ECO:0000313" key="5">
    <source>
        <dbReference type="EMBL" id="KXG85937.1"/>
    </source>
</evidence>
<dbReference type="GO" id="GO:0046920">
    <property type="term" value="F:alpha-(1-&gt;3)-fucosyltransferase activity"/>
    <property type="evidence" value="ECO:0007669"/>
    <property type="project" value="TreeGrafter"/>
</dbReference>
<dbReference type="GO" id="GO:0016020">
    <property type="term" value="C:membrane"/>
    <property type="evidence" value="ECO:0007669"/>
    <property type="project" value="InterPro"/>
</dbReference>
<evidence type="ECO:0000256" key="2">
    <source>
        <dbReference type="ARBA" id="ARBA00022676"/>
    </source>
</evidence>
<keyword evidence="6" id="KW-1185">Reference proteome</keyword>
<evidence type="ECO:0000259" key="4">
    <source>
        <dbReference type="Pfam" id="PF00852"/>
    </source>
</evidence>
<feature type="domain" description="Fucosyltransferase C-terminal" evidence="4">
    <location>
        <begin position="135"/>
        <end position="231"/>
    </location>
</feature>
<protein>
    <recommendedName>
        <fullName evidence="4">Fucosyltransferase C-terminal domain-containing protein</fullName>
    </recommendedName>
</protein>
<accession>A0A135P3D7</accession>
<dbReference type="PANTHER" id="PTHR11929">
    <property type="entry name" value="ALPHA- 1,3 -FUCOSYLTRANSFERASE"/>
    <property type="match status" value="1"/>
</dbReference>
<reference evidence="5 6" key="1">
    <citation type="submission" date="2015-11" db="EMBL/GenBank/DDBJ databases">
        <title>Draft genome sequence of Agrobacterium sp. R89-1.</title>
        <authorList>
            <person name="Zahradnik J."/>
            <person name="Kyslikova E."/>
            <person name="Palyzova A."/>
            <person name="Kyslik P."/>
        </authorList>
    </citation>
    <scope>NUCLEOTIDE SEQUENCE [LARGE SCALE GENOMIC DNA]</scope>
    <source>
        <strain evidence="5 6">R89-1</strain>
    </source>
</reference>
<evidence type="ECO:0000313" key="6">
    <source>
        <dbReference type="Proteomes" id="UP000070498"/>
    </source>
</evidence>
<dbReference type="Proteomes" id="UP000070498">
    <property type="component" value="Unassembled WGS sequence"/>
</dbReference>
<dbReference type="Gene3D" id="3.40.50.11660">
    <property type="entry name" value="Glycosyl transferase family 10, C-terminal domain"/>
    <property type="match status" value="1"/>
</dbReference>
<dbReference type="AlphaFoldDB" id="A0A135P3D7"/>
<name>A0A135P3D7_9HYPH</name>
<comment type="caution">
    <text evidence="5">The sequence shown here is derived from an EMBL/GenBank/DDBJ whole genome shotgun (WGS) entry which is preliminary data.</text>
</comment>
<keyword evidence="3" id="KW-0808">Transferase</keyword>
<dbReference type="RefSeq" id="WP_067645101.1">
    <property type="nucleotide sequence ID" value="NZ_KQ961024.1"/>
</dbReference>
<comment type="similarity">
    <text evidence="1">Belongs to the glycosyltransferase 10 family.</text>
</comment>